<dbReference type="SUPFAM" id="SSF54106">
    <property type="entry name" value="LysM domain"/>
    <property type="match status" value="3"/>
</dbReference>
<reference evidence="7" key="2">
    <citation type="submission" date="2023-06" db="EMBL/GenBank/DDBJ databases">
        <authorList>
            <consortium name="Lawrence Berkeley National Laboratory"/>
            <person name="Haridas S."/>
            <person name="Hensen N."/>
            <person name="Bonometti L."/>
            <person name="Westerberg I."/>
            <person name="Brannstrom I.O."/>
            <person name="Guillou S."/>
            <person name="Cros-Aarteil S."/>
            <person name="Calhoun S."/>
            <person name="Kuo A."/>
            <person name="Mondo S."/>
            <person name="Pangilinan J."/>
            <person name="Riley R."/>
            <person name="Labutti K."/>
            <person name="Andreopoulos B."/>
            <person name="Lipzen A."/>
            <person name="Chen C."/>
            <person name="Yanf M."/>
            <person name="Daum C."/>
            <person name="Ng V."/>
            <person name="Clum A."/>
            <person name="Steindorff A."/>
            <person name="Ohm R."/>
            <person name="Martin F."/>
            <person name="Silar P."/>
            <person name="Natvig D."/>
            <person name="Lalanne C."/>
            <person name="Gautier V."/>
            <person name="Ament-Velasquez S.L."/>
            <person name="Kruys A."/>
            <person name="Hutchinson M.I."/>
            <person name="Powell A.J."/>
            <person name="Barry K."/>
            <person name="Miller A.N."/>
            <person name="Grigoriev I.V."/>
            <person name="Debuchy R."/>
            <person name="Gladieux P."/>
            <person name="Thoren M.H."/>
            <person name="Johannesson H."/>
        </authorList>
    </citation>
    <scope>NUCLEOTIDE SEQUENCE</scope>
    <source>
        <strain evidence="7">CBS 314.62</strain>
    </source>
</reference>
<dbReference type="InterPro" id="IPR018392">
    <property type="entry name" value="LysM"/>
</dbReference>
<comment type="similarity">
    <text evidence="4">Belongs to the secreted LysM effector family.</text>
</comment>
<dbReference type="Pfam" id="PF01476">
    <property type="entry name" value="LysM"/>
    <property type="match status" value="3"/>
</dbReference>
<name>A0AAE0WZY9_9PEZI</name>
<dbReference type="InterPro" id="IPR052210">
    <property type="entry name" value="LysM1-like"/>
</dbReference>
<evidence type="ECO:0000259" key="6">
    <source>
        <dbReference type="PROSITE" id="PS51782"/>
    </source>
</evidence>
<organism evidence="7 8">
    <name type="scientific">Podospora appendiculata</name>
    <dbReference type="NCBI Taxonomy" id="314037"/>
    <lineage>
        <taxon>Eukaryota</taxon>
        <taxon>Fungi</taxon>
        <taxon>Dikarya</taxon>
        <taxon>Ascomycota</taxon>
        <taxon>Pezizomycotina</taxon>
        <taxon>Sordariomycetes</taxon>
        <taxon>Sordariomycetidae</taxon>
        <taxon>Sordariales</taxon>
        <taxon>Podosporaceae</taxon>
        <taxon>Podospora</taxon>
    </lineage>
</organism>
<feature type="domain" description="LysM" evidence="6">
    <location>
        <begin position="37"/>
        <end position="83"/>
    </location>
</feature>
<feature type="domain" description="LysM" evidence="6">
    <location>
        <begin position="328"/>
        <end position="374"/>
    </location>
</feature>
<feature type="domain" description="LysM" evidence="6">
    <location>
        <begin position="160"/>
        <end position="206"/>
    </location>
</feature>
<evidence type="ECO:0000313" key="8">
    <source>
        <dbReference type="Proteomes" id="UP001270362"/>
    </source>
</evidence>
<dbReference type="Gene3D" id="3.10.350.10">
    <property type="entry name" value="LysM domain"/>
    <property type="match status" value="4"/>
</dbReference>
<dbReference type="CDD" id="cd00118">
    <property type="entry name" value="LysM"/>
    <property type="match status" value="3"/>
</dbReference>
<keyword evidence="1" id="KW-0147">Chitin-binding</keyword>
<evidence type="ECO:0000256" key="1">
    <source>
        <dbReference type="ARBA" id="ARBA00022669"/>
    </source>
</evidence>
<evidence type="ECO:0000256" key="4">
    <source>
        <dbReference type="ARBA" id="ARBA00044955"/>
    </source>
</evidence>
<evidence type="ECO:0000256" key="2">
    <source>
        <dbReference type="ARBA" id="ARBA00022729"/>
    </source>
</evidence>
<reference evidence="7" key="1">
    <citation type="journal article" date="2023" name="Mol. Phylogenet. Evol.">
        <title>Genome-scale phylogeny and comparative genomics of the fungal order Sordariales.</title>
        <authorList>
            <person name="Hensen N."/>
            <person name="Bonometti L."/>
            <person name="Westerberg I."/>
            <person name="Brannstrom I.O."/>
            <person name="Guillou S."/>
            <person name="Cros-Aarteil S."/>
            <person name="Calhoun S."/>
            <person name="Haridas S."/>
            <person name="Kuo A."/>
            <person name="Mondo S."/>
            <person name="Pangilinan J."/>
            <person name="Riley R."/>
            <person name="LaButti K."/>
            <person name="Andreopoulos B."/>
            <person name="Lipzen A."/>
            <person name="Chen C."/>
            <person name="Yan M."/>
            <person name="Daum C."/>
            <person name="Ng V."/>
            <person name="Clum A."/>
            <person name="Steindorff A."/>
            <person name="Ohm R.A."/>
            <person name="Martin F."/>
            <person name="Silar P."/>
            <person name="Natvig D.O."/>
            <person name="Lalanne C."/>
            <person name="Gautier V."/>
            <person name="Ament-Velasquez S.L."/>
            <person name="Kruys A."/>
            <person name="Hutchinson M.I."/>
            <person name="Powell A.J."/>
            <person name="Barry K."/>
            <person name="Miller A.N."/>
            <person name="Grigoriev I.V."/>
            <person name="Debuchy R."/>
            <person name="Gladieux P."/>
            <person name="Hiltunen Thoren M."/>
            <person name="Johannesson H."/>
        </authorList>
    </citation>
    <scope>NUCLEOTIDE SEQUENCE</scope>
    <source>
        <strain evidence="7">CBS 314.62</strain>
    </source>
</reference>
<dbReference type="PANTHER" id="PTHR34997">
    <property type="entry name" value="AM15"/>
    <property type="match status" value="1"/>
</dbReference>
<dbReference type="AlphaFoldDB" id="A0AAE0WZY9"/>
<accession>A0AAE0WZY9</accession>
<dbReference type="EMBL" id="JAULSO010000006">
    <property type="protein sequence ID" value="KAK3681706.1"/>
    <property type="molecule type" value="Genomic_DNA"/>
</dbReference>
<comment type="caution">
    <text evidence="7">The sequence shown here is derived from an EMBL/GenBank/DDBJ whole genome shotgun (WGS) entry which is preliminary data.</text>
</comment>
<keyword evidence="2 5" id="KW-0732">Signal</keyword>
<dbReference type="PROSITE" id="PS51782">
    <property type="entry name" value="LYSM"/>
    <property type="match status" value="4"/>
</dbReference>
<dbReference type="GO" id="GO:0008061">
    <property type="term" value="F:chitin binding"/>
    <property type="evidence" value="ECO:0007669"/>
    <property type="project" value="UniProtKB-KW"/>
</dbReference>
<dbReference type="PANTHER" id="PTHR34997:SF2">
    <property type="entry name" value="LYSM DOMAIN-CONTAINING PROTEIN-RELATED"/>
    <property type="match status" value="1"/>
</dbReference>
<evidence type="ECO:0000256" key="3">
    <source>
        <dbReference type="ARBA" id="ARBA00023026"/>
    </source>
</evidence>
<evidence type="ECO:0000313" key="7">
    <source>
        <dbReference type="EMBL" id="KAK3681706.1"/>
    </source>
</evidence>
<gene>
    <name evidence="7" type="ORF">B0T22DRAFT_502239</name>
</gene>
<proteinExistence type="inferred from homology"/>
<feature type="domain" description="LysM" evidence="6">
    <location>
        <begin position="244"/>
        <end position="290"/>
    </location>
</feature>
<dbReference type="Proteomes" id="UP001270362">
    <property type="component" value="Unassembled WGS sequence"/>
</dbReference>
<sequence length="376" mass="38339">MRLSTVAALMGSASLVSGYLDEPPTTAAASTVSDCSNWHIVTTGETCASVVSSEGIALADFRAYNPVTGTTACNLITGNSYCIERNWGVPAPFPGVTTTSAPAPTSTTSAGNGVSTPTPIQTGMATNCNKFYKVVSGDLAGNGVSTPTPIQTGMVTNCNRFYKVVSGDQCNTIATANNVALANILAWNPAVGSACTSLWLDTYICIGVIGGTTLPPAATSTTSAGNGIATPTPVQPNVATNCNKFHKVVSGNQCGTLAAQYGISLANLYAWNPTVGTACAGLWADYYICVGVIGSIPNTSIRTTTTSAGNGIATPTPILTGMIASCKKFHLVVSGNQCGTLATQYGITMANFYAWNTGVGSSCGSLWAGYYVCVGI</sequence>
<keyword evidence="8" id="KW-1185">Reference proteome</keyword>
<feature type="signal peptide" evidence="5">
    <location>
        <begin position="1"/>
        <end position="18"/>
    </location>
</feature>
<evidence type="ECO:0000256" key="5">
    <source>
        <dbReference type="SAM" id="SignalP"/>
    </source>
</evidence>
<protein>
    <recommendedName>
        <fullName evidence="6">LysM domain-containing protein</fullName>
    </recommendedName>
</protein>
<dbReference type="InterPro" id="IPR036779">
    <property type="entry name" value="LysM_dom_sf"/>
</dbReference>
<dbReference type="SMART" id="SM00257">
    <property type="entry name" value="LysM"/>
    <property type="match status" value="4"/>
</dbReference>
<feature type="chain" id="PRO_5041992195" description="LysM domain-containing protein" evidence="5">
    <location>
        <begin position="19"/>
        <end position="376"/>
    </location>
</feature>
<keyword evidence="3" id="KW-0843">Virulence</keyword>